<proteinExistence type="predicted"/>
<keyword evidence="2" id="KW-1185">Reference proteome</keyword>
<dbReference type="Proteomes" id="UP001153709">
    <property type="component" value="Chromosome 7"/>
</dbReference>
<organism evidence="1 2">
    <name type="scientific">Diabrotica balteata</name>
    <name type="common">Banded cucumber beetle</name>
    <dbReference type="NCBI Taxonomy" id="107213"/>
    <lineage>
        <taxon>Eukaryota</taxon>
        <taxon>Metazoa</taxon>
        <taxon>Ecdysozoa</taxon>
        <taxon>Arthropoda</taxon>
        <taxon>Hexapoda</taxon>
        <taxon>Insecta</taxon>
        <taxon>Pterygota</taxon>
        <taxon>Neoptera</taxon>
        <taxon>Endopterygota</taxon>
        <taxon>Coleoptera</taxon>
        <taxon>Polyphaga</taxon>
        <taxon>Cucujiformia</taxon>
        <taxon>Chrysomeloidea</taxon>
        <taxon>Chrysomelidae</taxon>
        <taxon>Galerucinae</taxon>
        <taxon>Diabroticina</taxon>
        <taxon>Diabroticites</taxon>
        <taxon>Diabrotica</taxon>
    </lineage>
</organism>
<gene>
    <name evidence="1" type="ORF">DIABBA_LOCUS10611</name>
</gene>
<dbReference type="EMBL" id="OU898282">
    <property type="protein sequence ID" value="CAG9837644.1"/>
    <property type="molecule type" value="Genomic_DNA"/>
</dbReference>
<accession>A0A9N9XDU5</accession>
<protein>
    <submittedName>
        <fullName evidence="1">Uncharacterized protein</fullName>
    </submittedName>
</protein>
<dbReference type="AlphaFoldDB" id="A0A9N9XDU5"/>
<reference evidence="1" key="1">
    <citation type="submission" date="2022-01" db="EMBL/GenBank/DDBJ databases">
        <authorList>
            <person name="King R."/>
        </authorList>
    </citation>
    <scope>NUCLEOTIDE SEQUENCE</scope>
</reference>
<evidence type="ECO:0000313" key="1">
    <source>
        <dbReference type="EMBL" id="CAG9837644.1"/>
    </source>
</evidence>
<dbReference type="OrthoDB" id="6159213at2759"/>
<evidence type="ECO:0000313" key="2">
    <source>
        <dbReference type="Proteomes" id="UP001153709"/>
    </source>
</evidence>
<name>A0A9N9XDU5_DIABA</name>
<sequence>MLPVVNSFTIDETLEFQAGVLALIQKIKGRNRVAYQTYDFQNTGWQDQYRGYYTQNPVNKQPTAFIPSPSPTYQTSMHHSRQISYNLHHQLLNHLIILNGFHLHQQHPLYNHQTHRTWI</sequence>